<evidence type="ECO:0000256" key="4">
    <source>
        <dbReference type="ARBA" id="ARBA00022475"/>
    </source>
</evidence>
<comment type="subcellular location">
    <subcellularLocation>
        <location evidence="11">Cell membrane</location>
        <topology evidence="11">Multi-pass membrane protein</topology>
    </subcellularLocation>
    <subcellularLocation>
        <location evidence="1">Membrane</location>
        <topology evidence="1">Multi-pass membrane protein</topology>
    </subcellularLocation>
</comment>
<accession>A0A4D6YJM3</accession>
<dbReference type="RefSeq" id="WP_158350404.1">
    <property type="nucleotide sequence ID" value="NZ_CP032999.1"/>
</dbReference>
<keyword evidence="8 11" id="KW-1133">Transmembrane helix</keyword>
<evidence type="ECO:0000256" key="5">
    <source>
        <dbReference type="ARBA" id="ARBA00022692"/>
    </source>
</evidence>
<comment type="function">
    <text evidence="11">NDH-1 shuttles electrons from NADH, via FMN and iron-sulfur (Fe-S) centers, to quinones in the respiratory chain. The immediate electron acceptor for the enzyme in this species is believed to be ubiquinone. Couples the redox reaction to proton translocation (for every two electrons transferred, four hydrogen ions are translocated across the cytoplasmic membrane), and thus conserves the redox energy in a proton gradient.</text>
</comment>
<keyword evidence="4 11" id="KW-1003">Cell membrane</keyword>
<dbReference type="GO" id="GO:0042773">
    <property type="term" value="P:ATP synthesis coupled electron transport"/>
    <property type="evidence" value="ECO:0007669"/>
    <property type="project" value="InterPro"/>
</dbReference>
<comment type="caution">
    <text evidence="11">Lacks conserved residue(s) required for the propagation of feature annotation.</text>
</comment>
<keyword evidence="7 11" id="KW-1278">Translocase</keyword>
<evidence type="ECO:0000313" key="13">
    <source>
        <dbReference type="Proteomes" id="UP000298685"/>
    </source>
</evidence>
<dbReference type="Pfam" id="PF00420">
    <property type="entry name" value="Oxidored_q2"/>
    <property type="match status" value="1"/>
</dbReference>
<comment type="subunit">
    <text evidence="11">NDH-1 is composed of 13 different subunits. Subunits NuoA, H, J, K, L, M, N constitute the membrane sector of the complex.</text>
</comment>
<keyword evidence="6 11" id="KW-0874">Quinone</keyword>
<evidence type="ECO:0000256" key="10">
    <source>
        <dbReference type="ARBA" id="ARBA00023136"/>
    </source>
</evidence>
<evidence type="ECO:0000256" key="2">
    <source>
        <dbReference type="ARBA" id="ARBA00010519"/>
    </source>
</evidence>
<dbReference type="PANTHER" id="PTHR11434">
    <property type="entry name" value="NADH-UBIQUINONE OXIDOREDUCTASE SUBUNIT ND4L"/>
    <property type="match status" value="1"/>
</dbReference>
<dbReference type="PANTHER" id="PTHR11434:SF16">
    <property type="entry name" value="NADH-UBIQUINONE OXIDOREDUCTASE CHAIN 4L"/>
    <property type="match status" value="1"/>
</dbReference>
<dbReference type="Proteomes" id="UP000298685">
    <property type="component" value="Chromosome"/>
</dbReference>
<evidence type="ECO:0000256" key="3">
    <source>
        <dbReference type="ARBA" id="ARBA00022448"/>
    </source>
</evidence>
<feature type="transmembrane region" description="Helical" evidence="11">
    <location>
        <begin position="60"/>
        <end position="84"/>
    </location>
</feature>
<keyword evidence="9 11" id="KW-0830">Ubiquinone</keyword>
<name>A0A4D6YJM3_9GAMM</name>
<dbReference type="NCBIfam" id="NF004319">
    <property type="entry name" value="PRK05715.1-1"/>
    <property type="match status" value="1"/>
</dbReference>
<comment type="catalytic activity">
    <reaction evidence="11">
        <text>a quinone + NADH + 5 H(+)(in) = a quinol + NAD(+) + 4 H(+)(out)</text>
        <dbReference type="Rhea" id="RHEA:57888"/>
        <dbReference type="ChEBI" id="CHEBI:15378"/>
        <dbReference type="ChEBI" id="CHEBI:24646"/>
        <dbReference type="ChEBI" id="CHEBI:57540"/>
        <dbReference type="ChEBI" id="CHEBI:57945"/>
        <dbReference type="ChEBI" id="CHEBI:132124"/>
    </reaction>
</comment>
<keyword evidence="10 11" id="KW-0472">Membrane</keyword>
<dbReference type="AlphaFoldDB" id="A0A4D6YJM3"/>
<keyword evidence="11" id="KW-0520">NAD</keyword>
<keyword evidence="5 11" id="KW-0812">Transmembrane</keyword>
<evidence type="ECO:0000256" key="1">
    <source>
        <dbReference type="ARBA" id="ARBA00004141"/>
    </source>
</evidence>
<evidence type="ECO:0000256" key="8">
    <source>
        <dbReference type="ARBA" id="ARBA00022989"/>
    </source>
</evidence>
<evidence type="ECO:0000256" key="9">
    <source>
        <dbReference type="ARBA" id="ARBA00023075"/>
    </source>
</evidence>
<evidence type="ECO:0000256" key="11">
    <source>
        <dbReference type="HAMAP-Rule" id="MF_01456"/>
    </source>
</evidence>
<sequence length="100" mass="11326">MISLLHCLCLFLMLFVLGVISIILNDNLLSMFIGLEIIMNSISLLFVVIGNYWSHTDGQVMYVLSITLSAIESSIGLTLLIQYFRQTHTLNINKFSEIIE</sequence>
<comment type="similarity">
    <text evidence="2 11">Belongs to the complex I subunit 4L family.</text>
</comment>
<evidence type="ECO:0000256" key="6">
    <source>
        <dbReference type="ARBA" id="ARBA00022719"/>
    </source>
</evidence>
<dbReference type="EC" id="7.1.1.-" evidence="11"/>
<dbReference type="GO" id="GO:0030964">
    <property type="term" value="C:NADH dehydrogenase complex"/>
    <property type="evidence" value="ECO:0007669"/>
    <property type="project" value="TreeGrafter"/>
</dbReference>
<dbReference type="GO" id="GO:0048038">
    <property type="term" value="F:quinone binding"/>
    <property type="evidence" value="ECO:0007669"/>
    <property type="project" value="UniProtKB-KW"/>
</dbReference>
<proteinExistence type="inferred from homology"/>
<dbReference type="InterPro" id="IPR001133">
    <property type="entry name" value="NADH_UbQ_OxRdtase_chain4L/K"/>
</dbReference>
<dbReference type="EMBL" id="CP032999">
    <property type="protein sequence ID" value="QCI25918.1"/>
    <property type="molecule type" value="Genomic_DNA"/>
</dbReference>
<dbReference type="OrthoDB" id="9801357at2"/>
<dbReference type="NCBIfam" id="NF004320">
    <property type="entry name" value="PRK05715.1-2"/>
    <property type="match status" value="1"/>
</dbReference>
<dbReference type="HAMAP" id="MF_01456">
    <property type="entry name" value="NDH1_NuoK"/>
    <property type="match status" value="1"/>
</dbReference>
<protein>
    <recommendedName>
        <fullName evidence="11">NADH-quinone oxidoreductase subunit K</fullName>
        <ecNumber evidence="11">7.1.1.-</ecNumber>
    </recommendedName>
    <alternativeName>
        <fullName evidence="11">NADH dehydrogenase I subunit K</fullName>
    </alternativeName>
    <alternativeName>
        <fullName evidence="11">NDH-1 subunit K</fullName>
    </alternativeName>
</protein>
<keyword evidence="12" id="KW-0560">Oxidoreductase</keyword>
<dbReference type="GO" id="GO:0005886">
    <property type="term" value="C:plasma membrane"/>
    <property type="evidence" value="ECO:0007669"/>
    <property type="project" value="UniProtKB-SubCell"/>
</dbReference>
<organism evidence="12 13">
    <name type="scientific">Buchnera aphidicola</name>
    <name type="common">Sarucallis kahawaluokalani</name>
    <dbReference type="NCBI Taxonomy" id="1241878"/>
    <lineage>
        <taxon>Bacteria</taxon>
        <taxon>Pseudomonadati</taxon>
        <taxon>Pseudomonadota</taxon>
        <taxon>Gammaproteobacteria</taxon>
        <taxon>Enterobacterales</taxon>
        <taxon>Erwiniaceae</taxon>
        <taxon>Buchnera</taxon>
    </lineage>
</organism>
<dbReference type="Gene3D" id="1.10.287.3510">
    <property type="match status" value="1"/>
</dbReference>
<evidence type="ECO:0000313" key="12">
    <source>
        <dbReference type="EMBL" id="QCI25918.1"/>
    </source>
</evidence>
<reference evidence="12 13" key="1">
    <citation type="submission" date="2018-10" db="EMBL/GenBank/DDBJ databases">
        <title>Comparative functional genomics of the obligate endosymbiont Buchnera aphidicola.</title>
        <authorList>
            <person name="Chong R.A."/>
        </authorList>
    </citation>
    <scope>NUCLEOTIDE SEQUENCE [LARGE SCALE GENOMIC DNA]</scope>
    <source>
        <strain evidence="12 13">Ska</strain>
    </source>
</reference>
<keyword evidence="3 11" id="KW-0813">Transport</keyword>
<dbReference type="InterPro" id="IPR039428">
    <property type="entry name" value="NUOK/Mnh_C1-like"/>
</dbReference>
<evidence type="ECO:0000256" key="7">
    <source>
        <dbReference type="ARBA" id="ARBA00022967"/>
    </source>
</evidence>
<feature type="transmembrane region" description="Helical" evidence="11">
    <location>
        <begin position="31"/>
        <end position="53"/>
    </location>
</feature>
<gene>
    <name evidence="11 12" type="primary">nuoK</name>
    <name evidence="12" type="ORF">D9V78_00585</name>
</gene>
<dbReference type="GO" id="GO:0050136">
    <property type="term" value="F:NADH dehydrogenase (quinone) (non-electrogenic) activity"/>
    <property type="evidence" value="ECO:0007669"/>
    <property type="project" value="UniProtKB-UniRule"/>
</dbReference>